<protein>
    <submittedName>
        <fullName evidence="1">Uncharacterized protein</fullName>
    </submittedName>
</protein>
<organism evidence="1 2">
    <name type="scientific">Pistacia atlantica</name>
    <dbReference type="NCBI Taxonomy" id="434234"/>
    <lineage>
        <taxon>Eukaryota</taxon>
        <taxon>Viridiplantae</taxon>
        <taxon>Streptophyta</taxon>
        <taxon>Embryophyta</taxon>
        <taxon>Tracheophyta</taxon>
        <taxon>Spermatophyta</taxon>
        <taxon>Magnoliopsida</taxon>
        <taxon>eudicotyledons</taxon>
        <taxon>Gunneridae</taxon>
        <taxon>Pentapetalae</taxon>
        <taxon>rosids</taxon>
        <taxon>malvids</taxon>
        <taxon>Sapindales</taxon>
        <taxon>Anacardiaceae</taxon>
        <taxon>Pistacia</taxon>
    </lineage>
</organism>
<comment type="caution">
    <text evidence="1">The sequence shown here is derived from an EMBL/GenBank/DDBJ whole genome shotgun (WGS) entry which is preliminary data.</text>
</comment>
<accession>A0ACC1BNA7</accession>
<dbReference type="EMBL" id="CM047900">
    <property type="protein sequence ID" value="KAJ0100499.1"/>
    <property type="molecule type" value="Genomic_DNA"/>
</dbReference>
<reference evidence="2" key="1">
    <citation type="journal article" date="2023" name="G3 (Bethesda)">
        <title>Genome assembly and association tests identify interacting loci associated with vigor, precocity, and sex in interspecific pistachio rootstocks.</title>
        <authorList>
            <person name="Palmer W."/>
            <person name="Jacygrad E."/>
            <person name="Sagayaradj S."/>
            <person name="Cavanaugh K."/>
            <person name="Han R."/>
            <person name="Bertier L."/>
            <person name="Beede B."/>
            <person name="Kafkas S."/>
            <person name="Golino D."/>
            <person name="Preece J."/>
            <person name="Michelmore R."/>
        </authorList>
    </citation>
    <scope>NUCLEOTIDE SEQUENCE [LARGE SCALE GENOMIC DNA]</scope>
</reference>
<evidence type="ECO:0000313" key="2">
    <source>
        <dbReference type="Proteomes" id="UP001164250"/>
    </source>
</evidence>
<sequence>MADSTPFLNCSDSVVSKRQPSLDEAIEECIGEFGWAQFLQAIFVSLAWTFDAQQAFISVFTDVEPKWHCVNSSCDSFSNICELPKPSWSWDLPLHSSIVSEWGLECATSLVKGLPASSFFMGCLVGGLLLTTVADSSLGRKNMIFLPCLAMSVSALLTTFSTNIWIYSAWRFVCGIGRAPILTSALVLSTELFGKRWRGQVGTLGFLCFTLGFLSLPAIAYINRRSSWRILYLWTSIPTIFYSLLVRFFVYESPRWLFVQGRKQEAVLILKSIASPNNCKTTMSFSNISIEQETRNDALSTIKIMLKKSWCFRRLLTALIASIGIGMVYYGMPLSLGNLAFNLYLSVALNALSELPASLVTFLIVGKVDRRVSLLFFTILSGVCDIMCVVEGNLQTTLQLLLEIVSFFSACTAFNIFLIFTTELFPTCVRNSAVSLVRQAIVVGGVLSPVVVAAGRRNAIVSYGIFALSMGLFGLSVVGLPETRGKTISDTMEEEEQKHNASSIIFVASYSAEVCAVCCPAVKLMVFCSSVRGSLCCLVAPGAFCVNPYGSVLAGCFWFRGCCHSSLLPLPDGVLQLTESNSVTPSSPELVTENRGVDESSICN</sequence>
<proteinExistence type="predicted"/>
<keyword evidence="2" id="KW-1185">Reference proteome</keyword>
<name>A0ACC1BNA7_9ROSI</name>
<evidence type="ECO:0000313" key="1">
    <source>
        <dbReference type="EMBL" id="KAJ0100499.1"/>
    </source>
</evidence>
<gene>
    <name evidence="1" type="ORF">Patl1_19793</name>
</gene>
<dbReference type="Proteomes" id="UP001164250">
    <property type="component" value="Chromosome 4"/>
</dbReference>